<evidence type="ECO:0000256" key="20">
    <source>
        <dbReference type="PROSITE-ProRule" id="PRU00740"/>
    </source>
</evidence>
<reference evidence="25" key="1">
    <citation type="submission" date="2025-08" db="UniProtKB">
        <authorList>
            <consortium name="RefSeq"/>
        </authorList>
    </citation>
    <scope>IDENTIFICATION</scope>
    <source>
        <tissue evidence="25">Whole body</tissue>
    </source>
</reference>
<feature type="signal peptide" evidence="22">
    <location>
        <begin position="1"/>
        <end position="22"/>
    </location>
</feature>
<dbReference type="Proteomes" id="UP000694925">
    <property type="component" value="Unplaced"/>
</dbReference>
<keyword evidence="12" id="KW-0325">Glycoprotein</keyword>
<sequence>MNLWRVVFTFLSVFILSASCRGAFDFRQPGIPINTLAQHLRTNIAVPLENSNDDEKPASKYMYTVSDEKRMCTLANMIITISVPYEKKEKKNVQATLTVPANAQVTGTCSPILSEMTLTWKEPEKAVKEEDPPKEENKDNTIRFTFLNDHTSFSVFSVDVNIYLDNKNFPSKTDEVNWYNKTSENDLRLFTAPLLKGIHTCDKEIKFKVKEAEVTIKNVKLIAFNTDKDGNSHDKEVKCDEQDKSKTFNYVIKDKNDAVCLLAKMSISLNVPYKTKDNKQASKTISIPNDAKISGTCESNLSKMKLTWKPKGESTFDFPNENEIEFYFKREETKAYLQQVMFKIKLDKENFPDSIDDKAVSYGSSDVLSTSAKNGMYSCVDEISVNIMDTEVIIKDVLLVAFDVQESFNSKKVTECPPSLEPSFKKYKYVVADKNNPTKACIAANMTVSMTVPNKENDKEGEKTILVPNNAQPSGECEDVSSTMTLTWSKTTTYAQDTSNSITFSFKKKESEYFLEGVCINLASNKDKFYDSPSCTNGKKTDLHEFSAPLSHLYKCDEETSIEVDKVKLKISNIALIAFNTKDSLDKIEVKNCPKPEEPEELEESNVGAIVGGVIGGLAALALIIFLAIMCKRRSNVVNRTYG</sequence>
<feature type="transmembrane region" description="Helical" evidence="21">
    <location>
        <begin position="607"/>
        <end position="630"/>
    </location>
</feature>
<dbReference type="RefSeq" id="XP_017884173.1">
    <property type="nucleotide sequence ID" value="XM_018028684.2"/>
</dbReference>
<keyword evidence="7 22" id="KW-0732">Signal</keyword>
<dbReference type="InterPro" id="IPR002000">
    <property type="entry name" value="Lysosome-assoc_membr_glycop"/>
</dbReference>
<evidence type="ECO:0000256" key="10">
    <source>
        <dbReference type="ARBA" id="ARBA00023018"/>
    </source>
</evidence>
<evidence type="ECO:0000256" key="4">
    <source>
        <dbReference type="ARBA" id="ARBA00004279"/>
    </source>
</evidence>
<keyword evidence="9 21" id="KW-1133">Transmembrane helix</keyword>
<dbReference type="PROSITE" id="PS51407">
    <property type="entry name" value="LAMP_3"/>
    <property type="match status" value="1"/>
</dbReference>
<evidence type="ECO:0000256" key="12">
    <source>
        <dbReference type="ARBA" id="ARBA00023180"/>
    </source>
</evidence>
<evidence type="ECO:0000256" key="22">
    <source>
        <dbReference type="SAM" id="SignalP"/>
    </source>
</evidence>
<proteinExistence type="inferred from homology"/>
<evidence type="ECO:0000256" key="19">
    <source>
        <dbReference type="ARBA" id="ARBA00076257"/>
    </source>
</evidence>
<evidence type="ECO:0000256" key="1">
    <source>
        <dbReference type="ARBA" id="ARBA00004151"/>
    </source>
</evidence>
<feature type="domain" description="Lysosome-associated membrane glycoprotein 2-like luminal" evidence="23">
    <location>
        <begin position="60"/>
        <end position="120"/>
    </location>
</feature>
<dbReference type="GO" id="GO:0072594">
    <property type="term" value="P:establishment of protein localization to organelle"/>
    <property type="evidence" value="ECO:0007669"/>
    <property type="project" value="TreeGrafter"/>
</dbReference>
<keyword evidence="20" id="KW-1015">Disulfide bond</keyword>
<evidence type="ECO:0000259" key="23">
    <source>
        <dbReference type="Pfam" id="PF01299"/>
    </source>
</evidence>
<feature type="disulfide bond" evidence="20">
    <location>
        <begin position="556"/>
        <end position="593"/>
    </location>
</feature>
<dbReference type="GeneID" id="108627436"/>
<organism evidence="24 25">
    <name type="scientific">Ceratina calcarata</name>
    <dbReference type="NCBI Taxonomy" id="156304"/>
    <lineage>
        <taxon>Eukaryota</taxon>
        <taxon>Metazoa</taxon>
        <taxon>Ecdysozoa</taxon>
        <taxon>Arthropoda</taxon>
        <taxon>Hexapoda</taxon>
        <taxon>Insecta</taxon>
        <taxon>Pterygota</taxon>
        <taxon>Neoptera</taxon>
        <taxon>Endopterygota</taxon>
        <taxon>Hymenoptera</taxon>
        <taxon>Apocrita</taxon>
        <taxon>Aculeata</taxon>
        <taxon>Apoidea</taxon>
        <taxon>Anthophila</taxon>
        <taxon>Apidae</taxon>
        <taxon>Ceratina</taxon>
        <taxon>Zadontomerus</taxon>
    </lineage>
</organism>
<evidence type="ECO:0000256" key="15">
    <source>
        <dbReference type="ARBA" id="ARBA00029428"/>
    </source>
</evidence>
<evidence type="ECO:0000256" key="11">
    <source>
        <dbReference type="ARBA" id="ARBA00023136"/>
    </source>
</evidence>
<comment type="similarity">
    <text evidence="5 20">Belongs to the LAMP family.</text>
</comment>
<evidence type="ECO:0000256" key="14">
    <source>
        <dbReference type="ARBA" id="ARBA00023329"/>
    </source>
</evidence>
<evidence type="ECO:0000256" key="6">
    <source>
        <dbReference type="ARBA" id="ARBA00022692"/>
    </source>
</evidence>
<evidence type="ECO:0000256" key="21">
    <source>
        <dbReference type="SAM" id="Phobius"/>
    </source>
</evidence>
<keyword evidence="14" id="KW-0968">Cytoplasmic vesicle</keyword>
<keyword evidence="11 20" id="KW-0472">Membrane</keyword>
<name>A0AAJ7J4S7_9HYME</name>
<comment type="subcellular location">
    <subcellularLocation>
        <location evidence="4">Cell projection</location>
        <location evidence="4">Dendrite</location>
    </subcellularLocation>
    <subcellularLocation>
        <location evidence="17">Cell projection</location>
        <location evidence="17">Growth cone membrane</location>
        <topology evidence="17">Single-pass type I membrane protein</topology>
    </subcellularLocation>
    <subcellularLocation>
        <location evidence="15">Cytoplasmic vesicle</location>
        <location evidence="15">Secretory vesicle</location>
        <location evidence="15">Synaptic vesicle membrane</location>
        <topology evidence="15">Single-pass type I membrane protein</topology>
    </subcellularLocation>
    <subcellularLocation>
        <location evidence="2">Early endosome membrane</location>
        <topology evidence="2">Single-pass type I membrane protein</topology>
    </subcellularLocation>
    <subcellularLocation>
        <location evidence="1">Endoplasmic reticulum-Golgi intermediate compartment membrane</location>
        <topology evidence="1">Single-pass type I membrane protein</topology>
    </subcellularLocation>
    <subcellularLocation>
        <location evidence="20">Membrane</location>
        <topology evidence="20">Single-pass type I membrane protein</topology>
    </subcellularLocation>
    <subcellularLocation>
        <location evidence="3">Recycling endosome</location>
    </subcellularLocation>
</comment>
<keyword evidence="8" id="KW-0967">Endosome</keyword>
<evidence type="ECO:0000313" key="25">
    <source>
        <dbReference type="RefSeq" id="XP_017884173.1"/>
    </source>
</evidence>
<evidence type="ECO:0000256" key="7">
    <source>
        <dbReference type="ARBA" id="ARBA00022729"/>
    </source>
</evidence>
<dbReference type="GO" id="GO:0005886">
    <property type="term" value="C:plasma membrane"/>
    <property type="evidence" value="ECO:0007669"/>
    <property type="project" value="UniProtKB-SubCell"/>
</dbReference>
<keyword evidence="10" id="KW-0770">Synapse</keyword>
<feature type="chain" id="PRO_5042534221" description="Lysosome-associated membrane glycoprotein 5" evidence="22">
    <location>
        <begin position="23"/>
        <end position="643"/>
    </location>
</feature>
<dbReference type="InterPro" id="IPR048528">
    <property type="entry name" value="Lamp2-like_luminal"/>
</dbReference>
<evidence type="ECO:0000256" key="9">
    <source>
        <dbReference type="ARBA" id="ARBA00022989"/>
    </source>
</evidence>
<evidence type="ECO:0000256" key="3">
    <source>
        <dbReference type="ARBA" id="ARBA00004172"/>
    </source>
</evidence>
<keyword evidence="6 20" id="KW-0812">Transmembrane</keyword>
<protein>
    <recommendedName>
        <fullName evidence="18">Lysosome-associated membrane glycoprotein 5</fullName>
    </recommendedName>
    <alternativeName>
        <fullName evidence="19">Lysosome-associated membrane protein 5</fullName>
    </alternativeName>
</protein>
<evidence type="ECO:0000256" key="5">
    <source>
        <dbReference type="ARBA" id="ARBA00009644"/>
    </source>
</evidence>
<evidence type="ECO:0000256" key="8">
    <source>
        <dbReference type="ARBA" id="ARBA00022753"/>
    </source>
</evidence>
<dbReference type="KEGG" id="ccal:108627436"/>
<keyword evidence="13" id="KW-0966">Cell projection</keyword>
<evidence type="ECO:0000256" key="13">
    <source>
        <dbReference type="ARBA" id="ARBA00023273"/>
    </source>
</evidence>
<dbReference type="PROSITE" id="PS51257">
    <property type="entry name" value="PROKAR_LIPOPROTEIN"/>
    <property type="match status" value="1"/>
</dbReference>
<feature type="domain" description="Lysosome-associated membrane glycoprotein 2-like luminal" evidence="23">
    <location>
        <begin position="246"/>
        <end position="389"/>
    </location>
</feature>
<evidence type="ECO:0000256" key="16">
    <source>
        <dbReference type="ARBA" id="ARBA00053950"/>
    </source>
</evidence>
<evidence type="ECO:0000313" key="24">
    <source>
        <dbReference type="Proteomes" id="UP000694925"/>
    </source>
</evidence>
<evidence type="ECO:0000256" key="18">
    <source>
        <dbReference type="ARBA" id="ARBA00074379"/>
    </source>
</evidence>
<gene>
    <name evidence="25" type="primary">LOC108627436</name>
</gene>
<dbReference type="PANTHER" id="PTHR11506:SF35">
    <property type="entry name" value="LYSOSOME-ASSOCIATED MEMBRANE GLYCOPROTEIN 5"/>
    <property type="match status" value="1"/>
</dbReference>
<evidence type="ECO:0000256" key="17">
    <source>
        <dbReference type="ARBA" id="ARBA00060492"/>
    </source>
</evidence>
<evidence type="ECO:0000256" key="2">
    <source>
        <dbReference type="ARBA" id="ARBA00004158"/>
    </source>
</evidence>
<keyword evidence="24" id="KW-1185">Reference proteome</keyword>
<dbReference type="Gene3D" id="2.40.160.110">
    <property type="match status" value="3"/>
</dbReference>
<dbReference type="PANTHER" id="PTHR11506">
    <property type="entry name" value="LYSOSOME-ASSOCIATED MEMBRANE GLYCOPROTEIN"/>
    <property type="match status" value="1"/>
</dbReference>
<feature type="domain" description="Lysosome-associated membrane glycoprotein 2-like luminal" evidence="23">
    <location>
        <begin position="427"/>
        <end position="581"/>
    </location>
</feature>
<accession>A0AAJ7J4S7</accession>
<comment type="function">
    <text evidence="16">Plays a role in short-term synaptic plasticity in a subset of GABAergic neurons in the brain.</text>
</comment>
<comment type="caution">
    <text evidence="20">Lacks conserved residue(s) required for the propagation of feature annotation.</text>
</comment>
<dbReference type="GO" id="GO:0005765">
    <property type="term" value="C:lysosomal membrane"/>
    <property type="evidence" value="ECO:0007669"/>
    <property type="project" value="TreeGrafter"/>
</dbReference>
<dbReference type="GO" id="GO:0031902">
    <property type="term" value="C:late endosome membrane"/>
    <property type="evidence" value="ECO:0007669"/>
    <property type="project" value="TreeGrafter"/>
</dbReference>
<dbReference type="AlphaFoldDB" id="A0AAJ7J4S7"/>
<dbReference type="Pfam" id="PF01299">
    <property type="entry name" value="Lamp2-like_luminal"/>
    <property type="match status" value="3"/>
</dbReference>